<dbReference type="GO" id="GO:0043565">
    <property type="term" value="F:sequence-specific DNA binding"/>
    <property type="evidence" value="ECO:0007669"/>
    <property type="project" value="InterPro"/>
</dbReference>
<sequence>MDELCRMANYRPEEIFAGPLPHVQHDESLAWGCFDSNDWSETLFKFMVGLYSDGLPDLNWFLNIAASPCSPTLLAPKKSSPTVPKKKRKSYHPNHHVIDPSAQVDYYATNLKPPLSYAQLIMDAMAERQVDKITLSEIYDYAARRYAYYRSSKGPWKNSIRHNLSCNQLFKKVPRKSGEKGKGSYWSLNDASSHVSCKKTKTKVEAEENICKSTSRVNTAVLHYMDSLRSQRRAIAPHDISLLDDGESVFDDQVLINYEGNSSSGSSVQMERSESSYTDVGLSSDEGLQSDYSWHSDMGHYDLDGMDAVPMVGQFEEFQCNTFDIDPNTPPQWQDVDQYYDELMRLEGEDNL</sequence>
<evidence type="ECO:0000259" key="7">
    <source>
        <dbReference type="PROSITE" id="PS50039"/>
    </source>
</evidence>
<dbReference type="SUPFAM" id="SSF46785">
    <property type="entry name" value="Winged helix' DNA-binding domain"/>
    <property type="match status" value="1"/>
</dbReference>
<feature type="DNA-binding region" description="Fork-head" evidence="6">
    <location>
        <begin position="112"/>
        <end position="192"/>
    </location>
</feature>
<organism evidence="8 9">
    <name type="scientific">Cylicocyclus nassatus</name>
    <name type="common">Nematode worm</name>
    <dbReference type="NCBI Taxonomy" id="53992"/>
    <lineage>
        <taxon>Eukaryota</taxon>
        <taxon>Metazoa</taxon>
        <taxon>Ecdysozoa</taxon>
        <taxon>Nematoda</taxon>
        <taxon>Chromadorea</taxon>
        <taxon>Rhabditida</taxon>
        <taxon>Rhabditina</taxon>
        <taxon>Rhabditomorpha</taxon>
        <taxon>Strongyloidea</taxon>
        <taxon>Strongylidae</taxon>
        <taxon>Cylicocyclus</taxon>
    </lineage>
</organism>
<dbReference type="InterPro" id="IPR018122">
    <property type="entry name" value="TF_fork_head_CS_1"/>
</dbReference>
<dbReference type="AlphaFoldDB" id="A0AA36ME06"/>
<dbReference type="Proteomes" id="UP001176961">
    <property type="component" value="Unassembled WGS sequence"/>
</dbReference>
<dbReference type="GO" id="GO:0005634">
    <property type="term" value="C:nucleus"/>
    <property type="evidence" value="ECO:0007669"/>
    <property type="project" value="UniProtKB-SubCell"/>
</dbReference>
<gene>
    <name evidence="8" type="ORF">CYNAS_LOCUS20914</name>
</gene>
<keyword evidence="9" id="KW-1185">Reference proteome</keyword>
<evidence type="ECO:0000256" key="5">
    <source>
        <dbReference type="ARBA" id="ARBA00023242"/>
    </source>
</evidence>
<dbReference type="PANTHER" id="PTHR45881">
    <property type="entry name" value="CHECKPOINT SUPPRESSOR 1-LIKE, ISOFORM A-RELATED"/>
    <property type="match status" value="1"/>
</dbReference>
<dbReference type="PROSITE" id="PS50039">
    <property type="entry name" value="FORK_HEAD_3"/>
    <property type="match status" value="1"/>
</dbReference>
<keyword evidence="5 6" id="KW-0539">Nucleus</keyword>
<evidence type="ECO:0000256" key="3">
    <source>
        <dbReference type="ARBA" id="ARBA00023125"/>
    </source>
</evidence>
<comment type="caution">
    <text evidence="8">The sequence shown here is derived from an EMBL/GenBank/DDBJ whole genome shotgun (WGS) entry which is preliminary data.</text>
</comment>
<evidence type="ECO:0000313" key="9">
    <source>
        <dbReference type="Proteomes" id="UP001176961"/>
    </source>
</evidence>
<dbReference type="CDD" id="cd20024">
    <property type="entry name" value="FH_FOXJ2-like"/>
    <property type="match status" value="1"/>
</dbReference>
<keyword evidence="4" id="KW-0804">Transcription</keyword>
<feature type="domain" description="Fork-head" evidence="7">
    <location>
        <begin position="112"/>
        <end position="192"/>
    </location>
</feature>
<dbReference type="InterPro" id="IPR030456">
    <property type="entry name" value="TF_fork_head_CS_2"/>
</dbReference>
<dbReference type="GO" id="GO:0003700">
    <property type="term" value="F:DNA-binding transcription factor activity"/>
    <property type="evidence" value="ECO:0007669"/>
    <property type="project" value="InterPro"/>
</dbReference>
<dbReference type="InterPro" id="IPR036388">
    <property type="entry name" value="WH-like_DNA-bd_sf"/>
</dbReference>
<dbReference type="InterPro" id="IPR036390">
    <property type="entry name" value="WH_DNA-bd_sf"/>
</dbReference>
<dbReference type="PROSITE" id="PS00658">
    <property type="entry name" value="FORK_HEAD_2"/>
    <property type="match status" value="1"/>
</dbReference>
<evidence type="ECO:0000256" key="2">
    <source>
        <dbReference type="ARBA" id="ARBA00023015"/>
    </source>
</evidence>
<keyword evidence="2" id="KW-0805">Transcription regulation</keyword>
<accession>A0AA36ME06</accession>
<reference evidence="8" key="1">
    <citation type="submission" date="2023-07" db="EMBL/GenBank/DDBJ databases">
        <authorList>
            <consortium name="CYATHOMIX"/>
        </authorList>
    </citation>
    <scope>NUCLEOTIDE SEQUENCE</scope>
    <source>
        <strain evidence="8">N/A</strain>
    </source>
</reference>
<dbReference type="Pfam" id="PF00250">
    <property type="entry name" value="Forkhead"/>
    <property type="match status" value="1"/>
</dbReference>
<keyword evidence="3 6" id="KW-0238">DNA-binding</keyword>
<evidence type="ECO:0000256" key="1">
    <source>
        <dbReference type="ARBA" id="ARBA00004123"/>
    </source>
</evidence>
<dbReference type="Gene3D" id="1.10.10.10">
    <property type="entry name" value="Winged helix-like DNA-binding domain superfamily/Winged helix DNA-binding domain"/>
    <property type="match status" value="1"/>
</dbReference>
<dbReference type="GO" id="GO:0006357">
    <property type="term" value="P:regulation of transcription by RNA polymerase II"/>
    <property type="evidence" value="ECO:0007669"/>
    <property type="project" value="UniProtKB-ARBA"/>
</dbReference>
<protein>
    <recommendedName>
        <fullName evidence="7">Fork-head domain-containing protein</fullName>
    </recommendedName>
</protein>
<dbReference type="EMBL" id="CATQJL010000326">
    <property type="protein sequence ID" value="CAJ0608931.1"/>
    <property type="molecule type" value="Genomic_DNA"/>
</dbReference>
<evidence type="ECO:0000256" key="4">
    <source>
        <dbReference type="ARBA" id="ARBA00023163"/>
    </source>
</evidence>
<dbReference type="PROSITE" id="PS00657">
    <property type="entry name" value="FORK_HEAD_1"/>
    <property type="match status" value="1"/>
</dbReference>
<dbReference type="SMART" id="SM00339">
    <property type="entry name" value="FH"/>
    <property type="match status" value="1"/>
</dbReference>
<dbReference type="InterPro" id="IPR001766">
    <property type="entry name" value="Fork_head_dom"/>
</dbReference>
<evidence type="ECO:0000313" key="8">
    <source>
        <dbReference type="EMBL" id="CAJ0608931.1"/>
    </source>
</evidence>
<evidence type="ECO:0000256" key="6">
    <source>
        <dbReference type="PROSITE-ProRule" id="PRU00089"/>
    </source>
</evidence>
<name>A0AA36ME06_CYLNA</name>
<comment type="subcellular location">
    <subcellularLocation>
        <location evidence="1 6">Nucleus</location>
    </subcellularLocation>
</comment>
<dbReference type="PRINTS" id="PR00053">
    <property type="entry name" value="FORKHEAD"/>
</dbReference>
<proteinExistence type="predicted"/>